<dbReference type="Proteomes" id="UP001489509">
    <property type="component" value="Unassembled WGS sequence"/>
</dbReference>
<evidence type="ECO:0000259" key="6">
    <source>
        <dbReference type="Pfam" id="PF13515"/>
    </source>
</evidence>
<keyword evidence="3 5" id="KW-1133">Transmembrane helix</keyword>
<dbReference type="RefSeq" id="WP_349217988.1">
    <property type="nucleotide sequence ID" value="NZ_JBBMFD010000002.1"/>
</dbReference>
<name>A0ABV1DXF6_9FIRM</name>
<dbReference type="InterPro" id="IPR023214">
    <property type="entry name" value="HAD_sf"/>
</dbReference>
<accession>A0ABV1DXF6</accession>
<comment type="subcellular location">
    <subcellularLocation>
        <location evidence="1">Membrane</location>
        <topology evidence="1">Multi-pass membrane protein</topology>
    </subcellularLocation>
</comment>
<evidence type="ECO:0000313" key="7">
    <source>
        <dbReference type="EMBL" id="MEQ2439726.1"/>
    </source>
</evidence>
<organism evidence="7 8">
    <name type="scientific">Solibaculum intestinale</name>
    <dbReference type="NCBI Taxonomy" id="3133165"/>
    <lineage>
        <taxon>Bacteria</taxon>
        <taxon>Bacillati</taxon>
        <taxon>Bacillota</taxon>
        <taxon>Clostridia</taxon>
        <taxon>Eubacteriales</taxon>
        <taxon>Oscillospiraceae</taxon>
        <taxon>Solibaculum</taxon>
    </lineage>
</organism>
<evidence type="ECO:0000256" key="1">
    <source>
        <dbReference type="ARBA" id="ARBA00004141"/>
    </source>
</evidence>
<dbReference type="InterPro" id="IPR036412">
    <property type="entry name" value="HAD-like_sf"/>
</dbReference>
<evidence type="ECO:0000256" key="3">
    <source>
        <dbReference type="ARBA" id="ARBA00022989"/>
    </source>
</evidence>
<keyword evidence="8" id="KW-1185">Reference proteome</keyword>
<feature type="transmembrane region" description="Helical" evidence="5">
    <location>
        <begin position="113"/>
        <end position="131"/>
    </location>
</feature>
<feature type="transmembrane region" description="Helical" evidence="5">
    <location>
        <begin position="89"/>
        <end position="107"/>
    </location>
</feature>
<dbReference type="Pfam" id="PF08282">
    <property type="entry name" value="Hydrolase_3"/>
    <property type="match status" value="1"/>
</dbReference>
<comment type="caution">
    <text evidence="7">The sequence shown here is derived from an EMBL/GenBank/DDBJ whole genome shotgun (WGS) entry which is preliminary data.</text>
</comment>
<evidence type="ECO:0000256" key="2">
    <source>
        <dbReference type="ARBA" id="ARBA00022692"/>
    </source>
</evidence>
<sequence length="430" mass="47597">MRGKRKLPPIGMRIIKSAVAVFLCFGVYLLRGQGMPFYSAIAAVLCMQPYVSNSIKVALNRTVGTLIGGIFGMVVLLFEQSCLPRDLPVLQYTVISLVIIPLIYVTLLVKKSTASYITCVVFMSITVSHGADVNPYLFAVDRMVDTLIGIAVSLGVNAFHLPRRRDKEVLLVAEDAALLKDGALPSYCKVKLNQLLGRGAGVTLSTSRTPASLLQASAGLELTLPVIVLSGAALYDGKTKTYAHLTPLDQDAAEKVLSVLDEHGRTPFVYTVIHEVLHIFHGDFTAAEEEDFYHSQRILPHQSSVYGSPPEDAPPLCMVTLDTRENTARLRRRLQEAELAQKIRVFVRPAPAHEGLCFLTVLHAQATVENAAEWLCEQKGLRWIWQAAWDGERICVTEKGEPSRFPAKPEEAVRLMEKRFHQPRKEKPAE</sequence>
<evidence type="ECO:0000256" key="4">
    <source>
        <dbReference type="ARBA" id="ARBA00023136"/>
    </source>
</evidence>
<evidence type="ECO:0000313" key="8">
    <source>
        <dbReference type="Proteomes" id="UP001489509"/>
    </source>
</evidence>
<feature type="transmembrane region" description="Helical" evidence="5">
    <location>
        <begin position="58"/>
        <end position="77"/>
    </location>
</feature>
<protein>
    <submittedName>
        <fullName evidence="7">FUSC family protein</fullName>
    </submittedName>
</protein>
<proteinExistence type="predicted"/>
<dbReference type="Gene3D" id="3.40.50.1000">
    <property type="entry name" value="HAD superfamily/HAD-like"/>
    <property type="match status" value="1"/>
</dbReference>
<reference evidence="7 8" key="1">
    <citation type="submission" date="2024-03" db="EMBL/GenBank/DDBJ databases">
        <title>Human intestinal bacterial collection.</title>
        <authorList>
            <person name="Pauvert C."/>
            <person name="Hitch T.C.A."/>
            <person name="Clavel T."/>
        </authorList>
    </citation>
    <scope>NUCLEOTIDE SEQUENCE [LARGE SCALE GENOMIC DNA]</scope>
    <source>
        <strain evidence="7 8">CLA-JM-H44</strain>
    </source>
</reference>
<evidence type="ECO:0000256" key="5">
    <source>
        <dbReference type="SAM" id="Phobius"/>
    </source>
</evidence>
<dbReference type="Gene3D" id="3.30.1240.10">
    <property type="match status" value="1"/>
</dbReference>
<dbReference type="Pfam" id="PF13515">
    <property type="entry name" value="FUSC_2"/>
    <property type="match status" value="1"/>
</dbReference>
<keyword evidence="4 5" id="KW-0472">Membrane</keyword>
<dbReference type="EMBL" id="JBBMFD010000002">
    <property type="protein sequence ID" value="MEQ2439726.1"/>
    <property type="molecule type" value="Genomic_DNA"/>
</dbReference>
<feature type="domain" description="Integral membrane bound transporter" evidence="6">
    <location>
        <begin position="24"/>
        <end position="154"/>
    </location>
</feature>
<dbReference type="InterPro" id="IPR049453">
    <property type="entry name" value="Memb_transporter_dom"/>
</dbReference>
<dbReference type="SUPFAM" id="SSF56784">
    <property type="entry name" value="HAD-like"/>
    <property type="match status" value="1"/>
</dbReference>
<keyword evidence="2 5" id="KW-0812">Transmembrane</keyword>
<gene>
    <name evidence="7" type="ORF">WMO26_02675</name>
</gene>